<keyword evidence="1" id="KW-0472">Membrane</keyword>
<dbReference type="EMBL" id="MN739017">
    <property type="protein sequence ID" value="QHT35300.1"/>
    <property type="molecule type" value="Genomic_DNA"/>
</dbReference>
<feature type="transmembrane region" description="Helical" evidence="1">
    <location>
        <begin position="6"/>
        <end position="25"/>
    </location>
</feature>
<reference evidence="2" key="1">
    <citation type="journal article" date="2020" name="Nature">
        <title>Giant virus diversity and host interactions through global metagenomics.</title>
        <authorList>
            <person name="Schulz F."/>
            <person name="Roux S."/>
            <person name="Paez-Espino D."/>
            <person name="Jungbluth S."/>
            <person name="Walsh D.A."/>
            <person name="Denef V.J."/>
            <person name="McMahon K.D."/>
            <person name="Konstantinidis K.T."/>
            <person name="Eloe-Fadrosh E.A."/>
            <person name="Kyrpides N.C."/>
            <person name="Woyke T."/>
        </authorList>
    </citation>
    <scope>NUCLEOTIDE SEQUENCE</scope>
    <source>
        <strain evidence="2">GVMAG-M-3300009180-1</strain>
    </source>
</reference>
<feature type="transmembrane region" description="Helical" evidence="1">
    <location>
        <begin position="70"/>
        <end position="95"/>
    </location>
</feature>
<feature type="transmembrane region" description="Helical" evidence="1">
    <location>
        <begin position="46"/>
        <end position="64"/>
    </location>
</feature>
<keyword evidence="1" id="KW-0812">Transmembrane</keyword>
<organism evidence="2">
    <name type="scientific">viral metagenome</name>
    <dbReference type="NCBI Taxonomy" id="1070528"/>
    <lineage>
        <taxon>unclassified sequences</taxon>
        <taxon>metagenomes</taxon>
        <taxon>organismal metagenomes</taxon>
    </lineage>
</organism>
<evidence type="ECO:0000256" key="1">
    <source>
        <dbReference type="SAM" id="Phobius"/>
    </source>
</evidence>
<keyword evidence="1" id="KW-1133">Transmembrane helix</keyword>
<evidence type="ECO:0000313" key="2">
    <source>
        <dbReference type="EMBL" id="QHT35300.1"/>
    </source>
</evidence>
<name>A0A6C0F5U3_9ZZZZ</name>
<accession>A0A6C0F5U3</accession>
<protein>
    <submittedName>
        <fullName evidence="2">Uncharacterized protein</fullName>
    </submittedName>
</protein>
<proteinExistence type="predicted"/>
<sequence length="156" mass="17806">MDMDLKTLYLLILGITITILTHTIFKTPTPIKEGFFDAIIKLVRDIQNIICFIRWFINFMRWVIESLICIFKYINPLCVFFAVLDIIIAAIAWLIGSVLKAMGLEWVNIGFRFGLDGIDSIAEKLSGSRLFRYPDVLNKMCYSCVLGPPPPPPTPF</sequence>
<dbReference type="AlphaFoldDB" id="A0A6C0F5U3"/>